<feature type="transmembrane region" description="Helical" evidence="1">
    <location>
        <begin position="315"/>
        <end position="334"/>
    </location>
</feature>
<dbReference type="HOGENOM" id="CLU_038242_0_0_0"/>
<protein>
    <submittedName>
        <fullName evidence="3">Diguanylate cyclase</fullName>
    </submittedName>
</protein>
<dbReference type="STRING" id="381764.Fnod_1189"/>
<dbReference type="InterPro" id="IPR000160">
    <property type="entry name" value="GGDEF_dom"/>
</dbReference>
<dbReference type="eggNOG" id="COG2199">
    <property type="taxonomic scope" value="Bacteria"/>
</dbReference>
<evidence type="ECO:0000313" key="3">
    <source>
        <dbReference type="EMBL" id="ABS61036.1"/>
    </source>
</evidence>
<dbReference type="SUPFAM" id="SSF55073">
    <property type="entry name" value="Nucleotide cyclase"/>
    <property type="match status" value="1"/>
</dbReference>
<dbReference type="KEGG" id="fno:Fnod_1189"/>
<gene>
    <name evidence="3" type="ordered locus">Fnod_1189</name>
</gene>
<keyword evidence="1" id="KW-0472">Membrane</keyword>
<dbReference type="Gene3D" id="3.30.70.270">
    <property type="match status" value="1"/>
</dbReference>
<feature type="transmembrane region" description="Helical" evidence="1">
    <location>
        <begin position="168"/>
        <end position="190"/>
    </location>
</feature>
<dbReference type="InterPro" id="IPR043128">
    <property type="entry name" value="Rev_trsase/Diguanyl_cyclase"/>
</dbReference>
<dbReference type="GO" id="GO:0043709">
    <property type="term" value="P:cell adhesion involved in single-species biofilm formation"/>
    <property type="evidence" value="ECO:0007669"/>
    <property type="project" value="TreeGrafter"/>
</dbReference>
<evidence type="ECO:0000259" key="2">
    <source>
        <dbReference type="PROSITE" id="PS50887"/>
    </source>
</evidence>
<dbReference type="InterPro" id="IPR050469">
    <property type="entry name" value="Diguanylate_Cyclase"/>
</dbReference>
<proteinExistence type="predicted"/>
<dbReference type="GO" id="GO:1902201">
    <property type="term" value="P:negative regulation of bacterial-type flagellum-dependent cell motility"/>
    <property type="evidence" value="ECO:0007669"/>
    <property type="project" value="TreeGrafter"/>
</dbReference>
<evidence type="ECO:0000256" key="1">
    <source>
        <dbReference type="SAM" id="Phobius"/>
    </source>
</evidence>
<feature type="transmembrane region" description="Helical" evidence="1">
    <location>
        <begin position="285"/>
        <end position="308"/>
    </location>
</feature>
<dbReference type="PROSITE" id="PS50887">
    <property type="entry name" value="GGDEF"/>
    <property type="match status" value="1"/>
</dbReference>
<feature type="transmembrane region" description="Helical" evidence="1">
    <location>
        <begin position="229"/>
        <end position="247"/>
    </location>
</feature>
<dbReference type="EMBL" id="CP000771">
    <property type="protein sequence ID" value="ABS61036.1"/>
    <property type="molecule type" value="Genomic_DNA"/>
</dbReference>
<dbReference type="Proteomes" id="UP000002415">
    <property type="component" value="Chromosome"/>
</dbReference>
<dbReference type="PANTHER" id="PTHR45138">
    <property type="entry name" value="REGULATORY COMPONENTS OF SENSORY TRANSDUCTION SYSTEM"/>
    <property type="match status" value="1"/>
</dbReference>
<sequence>MKIKEKFSLVLPLFIVLLICISIFAILDFFMHLLNKPRGILISNWNHTIPFYERIDNPGKLELAGHFRIDENNLKKDLAIVFQKAIVNRLEIYVNDKFINAFGDAKSGNLWPSAIVQELPKEVLKEENTLKLVIYGTVGYGISYNPYITEANIARKTAYWITLLRNNIALIAMGSAMIIVYILLFSYSLLDFADKKLYLNIGYSIFFTILSLIQFIYRETSGSQFMYLILEKLSTISPLFGITFIYFGLNSLVKREIKLFWKNVLIFTPILLTIPIFSFNRISMYNNLVSLVELYSFLMVFLTLFLIVRYQMKEYYFPILFLTTTALQTLYVLVNQLPGELMIVYGRIVFSIYIGTLTIKKFKNISEIKRILEQENLIDKLTGAYNRKIIEYIKPEGILVILDLDNFKEVNDIYGHIHGDKILKRFADIVKQNIRSGEDYFIRLGGDEFCIITKSVDIKGMMERIYNASRNELGLGFSYGFAAFTNFDEAYAQADKVMYEMKERRRRGKL</sequence>
<organism evidence="3 4">
    <name type="scientific">Fervidobacterium nodosum (strain ATCC 35602 / DSM 5306 / Rt17-B1)</name>
    <dbReference type="NCBI Taxonomy" id="381764"/>
    <lineage>
        <taxon>Bacteria</taxon>
        <taxon>Thermotogati</taxon>
        <taxon>Thermotogota</taxon>
        <taxon>Thermotogae</taxon>
        <taxon>Thermotogales</taxon>
        <taxon>Fervidobacteriaceae</taxon>
        <taxon>Fervidobacterium</taxon>
    </lineage>
</organism>
<feature type="domain" description="GGDEF" evidence="2">
    <location>
        <begin position="395"/>
        <end position="510"/>
    </location>
</feature>
<dbReference type="Pfam" id="PF00990">
    <property type="entry name" value="GGDEF"/>
    <property type="match status" value="1"/>
</dbReference>
<keyword evidence="1" id="KW-0812">Transmembrane</keyword>
<feature type="transmembrane region" description="Helical" evidence="1">
    <location>
        <begin position="7"/>
        <end position="27"/>
    </location>
</feature>
<dbReference type="CDD" id="cd01949">
    <property type="entry name" value="GGDEF"/>
    <property type="match status" value="1"/>
</dbReference>
<dbReference type="SMART" id="SM00267">
    <property type="entry name" value="GGDEF"/>
    <property type="match status" value="1"/>
</dbReference>
<evidence type="ECO:0000313" key="4">
    <source>
        <dbReference type="Proteomes" id="UP000002415"/>
    </source>
</evidence>
<name>A7HMA3_FERNB</name>
<dbReference type="GO" id="GO:0052621">
    <property type="term" value="F:diguanylate cyclase activity"/>
    <property type="evidence" value="ECO:0007669"/>
    <property type="project" value="TreeGrafter"/>
</dbReference>
<keyword evidence="1" id="KW-1133">Transmembrane helix</keyword>
<keyword evidence="4" id="KW-1185">Reference proteome</keyword>
<dbReference type="InterPro" id="IPR029787">
    <property type="entry name" value="Nucleotide_cyclase"/>
</dbReference>
<accession>A7HMA3</accession>
<dbReference type="RefSeq" id="WP_011994347.1">
    <property type="nucleotide sequence ID" value="NC_009718.1"/>
</dbReference>
<dbReference type="PANTHER" id="PTHR45138:SF6">
    <property type="entry name" value="DIGUANYLATE CYCLASE DGCN"/>
    <property type="match status" value="1"/>
</dbReference>
<feature type="transmembrane region" description="Helical" evidence="1">
    <location>
        <begin position="340"/>
        <end position="359"/>
    </location>
</feature>
<dbReference type="NCBIfam" id="TIGR00254">
    <property type="entry name" value="GGDEF"/>
    <property type="match status" value="1"/>
</dbReference>
<reference evidence="3 4" key="1">
    <citation type="submission" date="2007-07" db="EMBL/GenBank/DDBJ databases">
        <title>Complete sequence of Fervidobacterium nodosum Rt17-B1.</title>
        <authorList>
            <consortium name="US DOE Joint Genome Institute"/>
            <person name="Copeland A."/>
            <person name="Lucas S."/>
            <person name="Lapidus A."/>
            <person name="Barry K."/>
            <person name="Glavina del Rio T."/>
            <person name="Dalin E."/>
            <person name="Tice H."/>
            <person name="Pitluck S."/>
            <person name="Saunders E."/>
            <person name="Brettin T."/>
            <person name="Bruce D."/>
            <person name="Detter J.C."/>
            <person name="Han C."/>
            <person name="Schmutz J."/>
            <person name="Larimer F."/>
            <person name="Land M."/>
            <person name="Hauser L."/>
            <person name="Kyrpides N."/>
            <person name="Mikhailova N."/>
            <person name="Nelson K."/>
            <person name="Gogarten J.P."/>
            <person name="Noll K."/>
            <person name="Richardson P."/>
        </authorList>
    </citation>
    <scope>NUCLEOTIDE SEQUENCE [LARGE SCALE GENOMIC DNA]</scope>
    <source>
        <strain evidence="4">ATCC 35602 / DSM 5306 / Rt17-B1</strain>
    </source>
</reference>
<reference evidence="3 4" key="2">
    <citation type="journal article" date="2009" name="Proc. Natl. Acad. Sci. U.S.A.">
        <title>On the chimeric nature, thermophilic origin, and phylogenetic placement of the Thermotogales.</title>
        <authorList>
            <person name="Zhaxybayeva O."/>
            <person name="Swithers K.S."/>
            <person name="Lapierre P."/>
            <person name="Fournier G.P."/>
            <person name="Bickhart D.M."/>
            <person name="DeBoy R.T."/>
            <person name="Nelson K.E."/>
            <person name="Nesbo C.L."/>
            <person name="Doolittle W.F."/>
            <person name="Gogarten J.P."/>
            <person name="Noll K.M."/>
        </authorList>
    </citation>
    <scope>NUCLEOTIDE SEQUENCE [LARGE SCALE GENOMIC DNA]</scope>
    <source>
        <strain evidence="4">ATCC 35602 / DSM 5306 / Rt17-B1</strain>
    </source>
</reference>
<feature type="transmembrane region" description="Helical" evidence="1">
    <location>
        <begin position="259"/>
        <end position="279"/>
    </location>
</feature>
<dbReference type="AlphaFoldDB" id="A7HMA3"/>
<feature type="transmembrane region" description="Helical" evidence="1">
    <location>
        <begin position="197"/>
        <end position="217"/>
    </location>
</feature>
<dbReference type="GO" id="GO:0005886">
    <property type="term" value="C:plasma membrane"/>
    <property type="evidence" value="ECO:0007669"/>
    <property type="project" value="TreeGrafter"/>
</dbReference>